<dbReference type="InterPro" id="IPR001810">
    <property type="entry name" value="F-box_dom"/>
</dbReference>
<dbReference type="AlphaFoldDB" id="G0NGL5"/>
<dbReference type="Proteomes" id="UP000008068">
    <property type="component" value="Unassembled WGS sequence"/>
</dbReference>
<dbReference type="PANTHER" id="PTHR21503:SF8">
    <property type="entry name" value="F-BOX ASSOCIATED DOMAIN-CONTAINING PROTEIN-RELATED"/>
    <property type="match status" value="1"/>
</dbReference>
<gene>
    <name evidence="2" type="ORF">CAEBREN_02785</name>
</gene>
<accession>G0NGL5</accession>
<proteinExistence type="predicted"/>
<reference evidence="3" key="1">
    <citation type="submission" date="2011-07" db="EMBL/GenBank/DDBJ databases">
        <authorList>
            <consortium name="Caenorhabditis brenneri Sequencing and Analysis Consortium"/>
            <person name="Wilson R.K."/>
        </authorList>
    </citation>
    <scope>NUCLEOTIDE SEQUENCE [LARGE SCALE GENOMIC DNA]</scope>
    <source>
        <strain evidence="3">PB2801</strain>
    </source>
</reference>
<dbReference type="HOGENOM" id="CLU_070667_0_0_1"/>
<dbReference type="EMBL" id="GL379881">
    <property type="protein sequence ID" value="EGT60084.1"/>
    <property type="molecule type" value="Genomic_DNA"/>
</dbReference>
<evidence type="ECO:0000313" key="2">
    <source>
        <dbReference type="EMBL" id="EGT60084.1"/>
    </source>
</evidence>
<dbReference type="PROSITE" id="PS50181">
    <property type="entry name" value="FBOX"/>
    <property type="match status" value="1"/>
</dbReference>
<sequence>MALPIQKLPMLVIHLILQTVGFLDMFLLTRTSTKMRRIVQNMNRTPKHYLCVTIANQIMIQIQSKTNEEYSELMIVTDKENEPERRYTFKMEIGSVDYLPSELLARALVLVLADGQVVVETYWNDVKSGCIELCNELVQVFNTPVRAVTLKLDEIENYQNAINWINSTFQGLILVKIEGDCNFQDYMWIMKNAKATKELRFEMKPNDYPKDTENLEVIPFELEGIEILHGKWINFQQLEAIKSDYIKIANIDWTDFKINTFLKNLKSSKEKPKFKELDIIIHRQSTHVVFEGLQERDAPDTDKKLVFKTVNGQKCTVTYTRFVRNVHEDNNLFGFEILIKD</sequence>
<dbReference type="Pfam" id="PF00646">
    <property type="entry name" value="F-box"/>
    <property type="match status" value="1"/>
</dbReference>
<feature type="domain" description="F-box" evidence="1">
    <location>
        <begin position="2"/>
        <end position="49"/>
    </location>
</feature>
<evidence type="ECO:0000259" key="1">
    <source>
        <dbReference type="PROSITE" id="PS50181"/>
    </source>
</evidence>
<dbReference type="FunCoup" id="G0NGL5">
    <property type="interactions" value="1876"/>
</dbReference>
<dbReference type="PANTHER" id="PTHR21503">
    <property type="entry name" value="F-BOX-CONTAINING HYPOTHETICAL PROTEIN C.ELEGANS"/>
    <property type="match status" value="1"/>
</dbReference>
<keyword evidence="3" id="KW-1185">Reference proteome</keyword>
<organism evidence="3">
    <name type="scientific">Caenorhabditis brenneri</name>
    <name type="common">Nematode worm</name>
    <dbReference type="NCBI Taxonomy" id="135651"/>
    <lineage>
        <taxon>Eukaryota</taxon>
        <taxon>Metazoa</taxon>
        <taxon>Ecdysozoa</taxon>
        <taxon>Nematoda</taxon>
        <taxon>Chromadorea</taxon>
        <taxon>Rhabditida</taxon>
        <taxon>Rhabditina</taxon>
        <taxon>Rhabditomorpha</taxon>
        <taxon>Rhabditoidea</taxon>
        <taxon>Rhabditidae</taxon>
        <taxon>Peloderinae</taxon>
        <taxon>Caenorhabditis</taxon>
    </lineage>
</organism>
<name>G0NGL5_CAEBE</name>
<evidence type="ECO:0000313" key="3">
    <source>
        <dbReference type="Proteomes" id="UP000008068"/>
    </source>
</evidence>
<dbReference type="InParanoid" id="G0NGL5"/>
<protein>
    <recommendedName>
        <fullName evidence="1">F-box domain-containing protein</fullName>
    </recommendedName>
</protein>